<accession>A0A0B5B9E8</accession>
<dbReference type="Pfam" id="PF00005">
    <property type="entry name" value="ABC_tran"/>
    <property type="match status" value="2"/>
</dbReference>
<feature type="domain" description="ABC transporter" evidence="13">
    <location>
        <begin position="327"/>
        <end position="553"/>
    </location>
</feature>
<dbReference type="InterPro" id="IPR003439">
    <property type="entry name" value="ABC_transporter-like_ATP-bd"/>
</dbReference>
<keyword evidence="3 12" id="KW-0820">tRNA-binding</keyword>
<dbReference type="GO" id="GO:0005524">
    <property type="term" value="F:ATP binding"/>
    <property type="evidence" value="ECO:0007669"/>
    <property type="project" value="UniProtKB-UniRule"/>
</dbReference>
<organism evidence="14 15">
    <name type="scientific">Geobacter pickeringii</name>
    <dbReference type="NCBI Taxonomy" id="345632"/>
    <lineage>
        <taxon>Bacteria</taxon>
        <taxon>Pseudomonadati</taxon>
        <taxon>Thermodesulfobacteriota</taxon>
        <taxon>Desulfuromonadia</taxon>
        <taxon>Geobacterales</taxon>
        <taxon>Geobacteraceae</taxon>
        <taxon>Geobacter</taxon>
    </lineage>
</organism>
<dbReference type="GO" id="GO:0045900">
    <property type="term" value="P:negative regulation of translational elongation"/>
    <property type="evidence" value="ECO:0007669"/>
    <property type="project" value="UniProtKB-UniRule"/>
</dbReference>
<evidence type="ECO:0000256" key="5">
    <source>
        <dbReference type="ARBA" id="ARBA00022737"/>
    </source>
</evidence>
<comment type="domain">
    <text evidence="12">The P-site tRNA interaction motif (PtIM domain) probably interacts with the P-site tRNA(fMet) as well as the 23S rRNA.</text>
</comment>
<evidence type="ECO:0000256" key="9">
    <source>
        <dbReference type="ARBA" id="ARBA00022845"/>
    </source>
</evidence>
<dbReference type="PROSITE" id="PS50893">
    <property type="entry name" value="ABC_TRANSPORTER_2"/>
    <property type="match status" value="2"/>
</dbReference>
<dbReference type="OrthoDB" id="9762369at2"/>
<comment type="function">
    <text evidence="12">A translation factor that gates the progression of the 70S ribosomal initiation complex (IC, containing tRNA(fMet) in the P-site) into the translation elongation cycle by using a mechanism sensitive to the ATP/ADP ratio. Binds to the 70S ribosome E-site where it modulates the state of the translating ribosome during subunit translocation. ATP hydrolysis probably frees it from the ribosome, which can enter the elongation phase.</text>
</comment>
<protein>
    <recommendedName>
        <fullName evidence="12">Energy-dependent translational throttle protein EttA</fullName>
        <ecNumber evidence="12">3.6.1.-</ecNumber>
    </recommendedName>
    <alternativeName>
        <fullName evidence="12">Translational regulatory factor EttA</fullName>
    </alternativeName>
</protein>
<evidence type="ECO:0000256" key="6">
    <source>
        <dbReference type="ARBA" id="ARBA00022741"/>
    </source>
</evidence>
<dbReference type="InterPro" id="IPR022374">
    <property type="entry name" value="EttA"/>
</dbReference>
<feature type="domain" description="ABC transporter" evidence="13">
    <location>
        <begin position="10"/>
        <end position="263"/>
    </location>
</feature>
<dbReference type="PANTHER" id="PTHR43858:SF1">
    <property type="entry name" value="ABC TRANSPORTER-RELATED PROTEIN"/>
    <property type="match status" value="1"/>
</dbReference>
<feature type="region of interest" description="Arm" evidence="12">
    <location>
        <begin position="98"/>
        <end position="142"/>
    </location>
</feature>
<evidence type="ECO:0000256" key="2">
    <source>
        <dbReference type="ARBA" id="ARBA00022490"/>
    </source>
</evidence>
<keyword evidence="8 12" id="KW-0067">ATP-binding</keyword>
<evidence type="ECO:0000256" key="11">
    <source>
        <dbReference type="ARBA" id="ARBA00022917"/>
    </source>
</evidence>
<dbReference type="SUPFAM" id="SSF52540">
    <property type="entry name" value="P-loop containing nucleoside triphosphate hydrolases"/>
    <property type="match status" value="2"/>
</dbReference>
<evidence type="ECO:0000256" key="10">
    <source>
        <dbReference type="ARBA" id="ARBA00022884"/>
    </source>
</evidence>
<dbReference type="Proteomes" id="UP000057609">
    <property type="component" value="Chromosome"/>
</dbReference>
<proteinExistence type="inferred from homology"/>
<dbReference type="Pfam" id="PF12848">
    <property type="entry name" value="ABC_tran_Xtn"/>
    <property type="match status" value="1"/>
</dbReference>
<keyword evidence="9 12" id="KW-0810">Translation regulation</keyword>
<evidence type="ECO:0000256" key="7">
    <source>
        <dbReference type="ARBA" id="ARBA00022801"/>
    </source>
</evidence>
<feature type="binding site" evidence="12">
    <location>
        <begin position="359"/>
        <end position="366"/>
    </location>
    <ligand>
        <name>ATP</name>
        <dbReference type="ChEBI" id="CHEBI:30616"/>
        <label>2</label>
    </ligand>
</feature>
<evidence type="ECO:0000256" key="12">
    <source>
        <dbReference type="HAMAP-Rule" id="MF_00847"/>
    </source>
</evidence>
<reference evidence="14 15" key="1">
    <citation type="journal article" date="2015" name="Genome Announc.">
        <title>Complete Genome of Geobacter pickeringii G13T, a Metal-Reducing Isolate from Sedimentary Kaolin Deposits.</title>
        <authorList>
            <person name="Badalamenti J.P."/>
            <person name="Bond D.R."/>
        </authorList>
    </citation>
    <scope>NUCLEOTIDE SEQUENCE [LARGE SCALE GENOMIC DNA]</scope>
    <source>
        <strain evidence="14 15">G13</strain>
    </source>
</reference>
<evidence type="ECO:0000259" key="13">
    <source>
        <dbReference type="PROSITE" id="PS50893"/>
    </source>
</evidence>
<dbReference type="AlphaFoldDB" id="A0A0B5B9E8"/>
<dbReference type="KEGG" id="gpi:GPICK_07335"/>
<keyword evidence="11 12" id="KW-0648">Protein biosynthesis</keyword>
<dbReference type="HAMAP" id="MF_00847">
    <property type="entry name" value="EttA"/>
    <property type="match status" value="1"/>
</dbReference>
<evidence type="ECO:0000256" key="1">
    <source>
        <dbReference type="ARBA" id="ARBA00005868"/>
    </source>
</evidence>
<dbReference type="InterPro" id="IPR032781">
    <property type="entry name" value="ABC_tran_Xtn"/>
</dbReference>
<keyword evidence="6 12" id="KW-0547">Nucleotide-binding</keyword>
<name>A0A0B5B9E8_9BACT</name>
<comment type="subunit">
    <text evidence="12">Monomer. Probably contacts ribosomal proteins L1, L5, L33 and S7, the 16S and 23S rRNA and the P-site containing tRNA(fMet).</text>
</comment>
<keyword evidence="4 12" id="KW-0699">rRNA-binding</keyword>
<dbReference type="Gene3D" id="3.40.50.300">
    <property type="entry name" value="P-loop containing nucleotide triphosphate hydrolases"/>
    <property type="match status" value="2"/>
</dbReference>
<gene>
    <name evidence="12" type="primary">ettA</name>
    <name evidence="14" type="ORF">GPICK_07335</name>
</gene>
<dbReference type="FunFam" id="3.40.50.300:FF:000011">
    <property type="entry name" value="Putative ABC transporter ATP-binding component"/>
    <property type="match status" value="1"/>
</dbReference>
<dbReference type="EMBL" id="CP009788">
    <property type="protein sequence ID" value="AJE03192.1"/>
    <property type="molecule type" value="Genomic_DNA"/>
</dbReference>
<evidence type="ECO:0000256" key="3">
    <source>
        <dbReference type="ARBA" id="ARBA00022555"/>
    </source>
</evidence>
<dbReference type="EC" id="3.6.1.-" evidence="12"/>
<keyword evidence="7 12" id="KW-0378">Hydrolase</keyword>
<evidence type="ECO:0000256" key="8">
    <source>
        <dbReference type="ARBA" id="ARBA00022840"/>
    </source>
</evidence>
<evidence type="ECO:0000313" key="15">
    <source>
        <dbReference type="Proteomes" id="UP000057609"/>
    </source>
</evidence>
<dbReference type="InterPro" id="IPR003593">
    <property type="entry name" value="AAA+_ATPase"/>
</dbReference>
<dbReference type="InterPro" id="IPR027417">
    <property type="entry name" value="P-loop_NTPase"/>
</dbReference>
<evidence type="ECO:0000256" key="4">
    <source>
        <dbReference type="ARBA" id="ARBA00022730"/>
    </source>
</evidence>
<evidence type="ECO:0000313" key="14">
    <source>
        <dbReference type="EMBL" id="AJE03192.1"/>
    </source>
</evidence>
<dbReference type="CDD" id="cd03221">
    <property type="entry name" value="ABCF_EF-3"/>
    <property type="match status" value="2"/>
</dbReference>
<dbReference type="SMART" id="SM00382">
    <property type="entry name" value="AAA"/>
    <property type="match status" value="2"/>
</dbReference>
<dbReference type="STRING" id="345632.GPICK_07335"/>
<dbReference type="FunFam" id="3.40.50.300:FF:000183">
    <property type="entry name" value="ABC transporter ATP-binding protein yjjK"/>
    <property type="match status" value="1"/>
</dbReference>
<keyword evidence="15" id="KW-1185">Reference proteome</keyword>
<dbReference type="InterPro" id="IPR017871">
    <property type="entry name" value="ABC_transporter-like_CS"/>
</dbReference>
<dbReference type="PROSITE" id="PS00211">
    <property type="entry name" value="ABC_TRANSPORTER_1"/>
    <property type="match status" value="1"/>
</dbReference>
<dbReference type="PANTHER" id="PTHR43858">
    <property type="entry name" value="ENERGY-DEPENDENT TRANSLATIONAL THROTTLE PROTEIN ETTA"/>
    <property type="match status" value="1"/>
</dbReference>
<comment type="catalytic activity">
    <reaction evidence="12">
        <text>ATP + H2O = ADP + phosphate + H(+)</text>
        <dbReference type="Rhea" id="RHEA:13065"/>
        <dbReference type="ChEBI" id="CHEBI:15377"/>
        <dbReference type="ChEBI" id="CHEBI:15378"/>
        <dbReference type="ChEBI" id="CHEBI:30616"/>
        <dbReference type="ChEBI" id="CHEBI:43474"/>
        <dbReference type="ChEBI" id="CHEBI:456216"/>
    </reaction>
</comment>
<dbReference type="GO" id="GO:0000049">
    <property type="term" value="F:tRNA binding"/>
    <property type="evidence" value="ECO:0007669"/>
    <property type="project" value="UniProtKB-UniRule"/>
</dbReference>
<dbReference type="HOGENOM" id="CLU_000604_36_0_7"/>
<dbReference type="GO" id="GO:0016887">
    <property type="term" value="F:ATP hydrolysis activity"/>
    <property type="evidence" value="ECO:0007669"/>
    <property type="project" value="UniProtKB-UniRule"/>
</dbReference>
<keyword evidence="5 12" id="KW-0677">Repeat</keyword>
<sequence>MSTDGNKIIYTMMRVSKYYDKKPVIKDISLSYFYGAKIGVLGLNGAGKSTLLRIMAGVDKDFNGQAVLSPGYTVGYLEQEPKLDETKTVREVVEEGVQETVNLLNEFNEITAAFADPDADMDKLLERQAAVQEKLDHLDAWDLDSRLEMAMDALRCPPGETSVTVLSGGEKRRVALCRLLLQKPDILLLDEPTNHLDAETVAWLEHHLQGYPGTIIAVTHDRYFLDNVAGWILELDRGEGIPWKGNYSSWLEQKQNRLAQEEKSESDRQKTLQRELEWIRMSPKGRHAKSKARISSYEQLLSLESEKRARELEIYIPPGPRLGDIVIDADAVAKAYGDRLLVEGMSFRLPAGGIVGIIGPNGAGKTTLFRMITGQEQPDSGTIRVGETVKLAYVDQSRDALDPNKTIWEEVSGGQETLQLGKVNVNSRAYVARFNFSGSDQQKKVGMLSGGERNRVHIAKMLKEGGNVILLDEPTNDLDVNTMRALEEALENFAGCAVVISHDRWFLDRIATHILAFEGDSQVVWFDGNYSEYEEDRKKRFGTAADIPHRIKYRQLTRA</sequence>
<keyword evidence="10 12" id="KW-0694">RNA-binding</keyword>
<comment type="domain">
    <text evidence="12">The arm domain is inserted in the first ABC transporter domain. Probably contacts ribosomal protein L1.</text>
</comment>
<dbReference type="GO" id="GO:0043022">
    <property type="term" value="F:ribosome binding"/>
    <property type="evidence" value="ECO:0007669"/>
    <property type="project" value="UniProtKB-UniRule"/>
</dbReference>
<feature type="binding site" evidence="12">
    <location>
        <begin position="42"/>
        <end position="49"/>
    </location>
    <ligand>
        <name>ATP</name>
        <dbReference type="ChEBI" id="CHEBI:30616"/>
        <label>1</label>
    </ligand>
</feature>
<comment type="subcellular location">
    <subcellularLocation>
        <location evidence="12">Cytoplasm</location>
    </subcellularLocation>
    <text evidence="12">Associates with ribosomes and polysomes.</text>
</comment>
<dbReference type="GO" id="GO:0005737">
    <property type="term" value="C:cytoplasm"/>
    <property type="evidence" value="ECO:0007669"/>
    <property type="project" value="UniProtKB-SubCell"/>
</dbReference>
<dbReference type="NCBIfam" id="NF008775">
    <property type="entry name" value="PRK11819.1"/>
    <property type="match status" value="1"/>
</dbReference>
<feature type="region of interest" description="PtIM" evidence="12">
    <location>
        <begin position="245"/>
        <end position="325"/>
    </location>
</feature>
<dbReference type="RefSeq" id="WP_039741764.1">
    <property type="nucleotide sequence ID" value="NZ_CP009788.1"/>
</dbReference>
<dbReference type="GO" id="GO:0019843">
    <property type="term" value="F:rRNA binding"/>
    <property type="evidence" value="ECO:0007669"/>
    <property type="project" value="UniProtKB-UniRule"/>
</dbReference>
<comment type="similarity">
    <text evidence="1 12">Belongs to the ABC transporter superfamily. ABCF family. Translational throttle EttA subfamily.</text>
</comment>
<keyword evidence="2 12" id="KW-0963">Cytoplasm</keyword>
<dbReference type="NCBIfam" id="TIGR03719">
    <property type="entry name" value="ABC_ABC_ChvD"/>
    <property type="match status" value="1"/>
</dbReference>
<dbReference type="GO" id="GO:0006412">
    <property type="term" value="P:translation"/>
    <property type="evidence" value="ECO:0007669"/>
    <property type="project" value="UniProtKB-KW"/>
</dbReference>